<feature type="compositionally biased region" description="Low complexity" evidence="1">
    <location>
        <begin position="49"/>
        <end position="66"/>
    </location>
</feature>
<name>A0A7X0NN22_9ACTN</name>
<feature type="compositionally biased region" description="Polar residues" evidence="1">
    <location>
        <begin position="82"/>
        <end position="91"/>
    </location>
</feature>
<feature type="region of interest" description="Disordered" evidence="1">
    <location>
        <begin position="1"/>
        <end position="37"/>
    </location>
</feature>
<feature type="compositionally biased region" description="Low complexity" evidence="1">
    <location>
        <begin position="95"/>
        <end position="114"/>
    </location>
</feature>
<keyword evidence="3" id="KW-1185">Reference proteome</keyword>
<sequence length="134" mass="13596">MPARPPRAPRGGRRAAIRSTSGGTGPSTSAASREMAPSTYTMIVYEARGSGSAASSASPTRSATGPLKAAPRMAGTAAGWRISTSRRSSANAVMRSAGGLLSSSSDARSASPSSRSRRPPRAAAARARLIRVLV</sequence>
<dbReference type="RefSeq" id="WP_185101189.1">
    <property type="nucleotide sequence ID" value="NZ_BAAAXY010000125.1"/>
</dbReference>
<dbReference type="Proteomes" id="UP000565579">
    <property type="component" value="Unassembled WGS sequence"/>
</dbReference>
<accession>A0A7X0NN22</accession>
<gene>
    <name evidence="2" type="ORF">HD593_001237</name>
</gene>
<evidence type="ECO:0000313" key="2">
    <source>
        <dbReference type="EMBL" id="MBB6546442.1"/>
    </source>
</evidence>
<proteinExistence type="predicted"/>
<evidence type="ECO:0000313" key="3">
    <source>
        <dbReference type="Proteomes" id="UP000565579"/>
    </source>
</evidence>
<reference evidence="2 3" key="1">
    <citation type="submission" date="2020-08" db="EMBL/GenBank/DDBJ databases">
        <title>Sequencing the genomes of 1000 actinobacteria strains.</title>
        <authorList>
            <person name="Klenk H.-P."/>
        </authorList>
    </citation>
    <scope>NUCLEOTIDE SEQUENCE [LARGE SCALE GENOMIC DNA]</scope>
    <source>
        <strain evidence="2 3">DSM 43768</strain>
    </source>
</reference>
<dbReference type="AlphaFoldDB" id="A0A7X0NN22"/>
<evidence type="ECO:0000256" key="1">
    <source>
        <dbReference type="SAM" id="MobiDB-lite"/>
    </source>
</evidence>
<organism evidence="2 3">
    <name type="scientific">Nonomuraea rubra</name>
    <dbReference type="NCBI Taxonomy" id="46180"/>
    <lineage>
        <taxon>Bacteria</taxon>
        <taxon>Bacillati</taxon>
        <taxon>Actinomycetota</taxon>
        <taxon>Actinomycetes</taxon>
        <taxon>Streptosporangiales</taxon>
        <taxon>Streptosporangiaceae</taxon>
        <taxon>Nonomuraea</taxon>
    </lineage>
</organism>
<feature type="region of interest" description="Disordered" evidence="1">
    <location>
        <begin position="49"/>
        <end position="124"/>
    </location>
</feature>
<comment type="caution">
    <text evidence="2">The sequence shown here is derived from an EMBL/GenBank/DDBJ whole genome shotgun (WGS) entry which is preliminary data.</text>
</comment>
<protein>
    <submittedName>
        <fullName evidence="2">Uncharacterized protein</fullName>
    </submittedName>
</protein>
<dbReference type="EMBL" id="JACHMI010000001">
    <property type="protein sequence ID" value="MBB6546442.1"/>
    <property type="molecule type" value="Genomic_DNA"/>
</dbReference>